<evidence type="ECO:0000256" key="1">
    <source>
        <dbReference type="ARBA" id="ARBA00004141"/>
    </source>
</evidence>
<reference evidence="6 7" key="1">
    <citation type="submission" date="2023-02" db="EMBL/GenBank/DDBJ databases">
        <title>Study of novel species of the Microbacterium genus.</title>
        <authorList>
            <person name="Arroyo-Herrera I."/>
            <person name="Roman-Ponce B."/>
            <person name="Vasquez-Murrieta M.S."/>
        </authorList>
    </citation>
    <scope>NUCLEOTIDE SEQUENCE [LARGE SCALE GENOMIC DNA]</scope>
    <source>
        <strain evidence="6 7">NE1TT3</strain>
    </source>
</reference>
<gene>
    <name evidence="6" type="ORF">PUW80_15185</name>
</gene>
<keyword evidence="4 5" id="KW-0472">Membrane</keyword>
<dbReference type="SUPFAM" id="SSF81330">
    <property type="entry name" value="Gated mechanosensitive channel"/>
    <property type="match status" value="1"/>
</dbReference>
<keyword evidence="7" id="KW-1185">Reference proteome</keyword>
<organism evidence="6 7">
    <name type="scientific">Microbacterium thalli</name>
    <dbReference type="NCBI Taxonomy" id="3027921"/>
    <lineage>
        <taxon>Bacteria</taxon>
        <taxon>Bacillati</taxon>
        <taxon>Actinomycetota</taxon>
        <taxon>Actinomycetes</taxon>
        <taxon>Micrococcales</taxon>
        <taxon>Microbacteriaceae</taxon>
        <taxon>Microbacterium</taxon>
    </lineage>
</organism>
<evidence type="ECO:0000256" key="3">
    <source>
        <dbReference type="ARBA" id="ARBA00022989"/>
    </source>
</evidence>
<keyword evidence="3 5" id="KW-1133">Transmembrane helix</keyword>
<evidence type="ECO:0000256" key="4">
    <source>
        <dbReference type="ARBA" id="ARBA00023136"/>
    </source>
</evidence>
<dbReference type="InterPro" id="IPR037673">
    <property type="entry name" value="MSC/AndL"/>
</dbReference>
<dbReference type="PANTHER" id="PTHR30266">
    <property type="entry name" value="MECHANOSENSITIVE CHANNEL MSCL"/>
    <property type="match status" value="1"/>
</dbReference>
<dbReference type="EMBL" id="JAQZCI010000055">
    <property type="protein sequence ID" value="MDD7963687.1"/>
    <property type="molecule type" value="Genomic_DNA"/>
</dbReference>
<evidence type="ECO:0000313" key="6">
    <source>
        <dbReference type="EMBL" id="MDD7963687.1"/>
    </source>
</evidence>
<evidence type="ECO:0000256" key="5">
    <source>
        <dbReference type="SAM" id="Phobius"/>
    </source>
</evidence>
<dbReference type="Gene3D" id="1.10.1200.120">
    <property type="entry name" value="Large-conductance mechanosensitive channel, MscL, domain 1"/>
    <property type="match status" value="1"/>
</dbReference>
<dbReference type="InterPro" id="IPR019823">
    <property type="entry name" value="Mechanosensitive_channel_CS"/>
</dbReference>
<sequence>MIKGFKEFILRGNVIDLAVAVVIGAAFTAVVNAIVASIITPLIAIFWKADENGVPGIEVPDIYGGTVTFPIGG</sequence>
<keyword evidence="2 5" id="KW-0812">Transmembrane</keyword>
<proteinExistence type="predicted"/>
<comment type="caution">
    <text evidence="6">The sequence shown here is derived from an EMBL/GenBank/DDBJ whole genome shotgun (WGS) entry which is preliminary data.</text>
</comment>
<comment type="subcellular location">
    <subcellularLocation>
        <location evidence="1">Membrane</location>
        <topology evidence="1">Multi-pass membrane protein</topology>
    </subcellularLocation>
</comment>
<protein>
    <submittedName>
        <fullName evidence="6">MscL family protein</fullName>
    </submittedName>
</protein>
<dbReference type="PANTHER" id="PTHR30266:SF2">
    <property type="entry name" value="LARGE-CONDUCTANCE MECHANOSENSITIVE CHANNEL"/>
    <property type="match status" value="1"/>
</dbReference>
<evidence type="ECO:0000256" key="2">
    <source>
        <dbReference type="ARBA" id="ARBA00022692"/>
    </source>
</evidence>
<name>A0ABT5SLG8_9MICO</name>
<feature type="transmembrane region" description="Helical" evidence="5">
    <location>
        <begin position="21"/>
        <end position="47"/>
    </location>
</feature>
<feature type="non-terminal residue" evidence="6">
    <location>
        <position position="73"/>
    </location>
</feature>
<dbReference type="Pfam" id="PF01741">
    <property type="entry name" value="MscL"/>
    <property type="match status" value="1"/>
</dbReference>
<dbReference type="PROSITE" id="PS01327">
    <property type="entry name" value="MSCL"/>
    <property type="match status" value="1"/>
</dbReference>
<accession>A0ABT5SLG8</accession>
<evidence type="ECO:0000313" key="7">
    <source>
        <dbReference type="Proteomes" id="UP001218170"/>
    </source>
</evidence>
<dbReference type="RefSeq" id="WP_274265080.1">
    <property type="nucleotide sequence ID" value="NZ_JAQZCI010000055.1"/>
</dbReference>
<dbReference type="InterPro" id="IPR036019">
    <property type="entry name" value="MscL_channel"/>
</dbReference>
<dbReference type="Proteomes" id="UP001218170">
    <property type="component" value="Unassembled WGS sequence"/>
</dbReference>